<dbReference type="Gene3D" id="1.25.40.10">
    <property type="entry name" value="Tetratricopeptide repeat domain"/>
    <property type="match status" value="2"/>
</dbReference>
<evidence type="ECO:0000313" key="7">
    <source>
        <dbReference type="Proteomes" id="UP001501442"/>
    </source>
</evidence>
<dbReference type="SMART" id="SM01043">
    <property type="entry name" value="BTAD"/>
    <property type="match status" value="1"/>
</dbReference>
<dbReference type="InterPro" id="IPR036388">
    <property type="entry name" value="WH-like_DNA-bd_sf"/>
</dbReference>
<comment type="caution">
    <text evidence="6">The sequence shown here is derived from an EMBL/GenBank/DDBJ whole genome shotgun (WGS) entry which is preliminary data.</text>
</comment>
<dbReference type="Gene3D" id="1.10.10.10">
    <property type="entry name" value="Winged helix-like DNA-binding domain superfamily/Winged helix DNA-binding domain"/>
    <property type="match status" value="1"/>
</dbReference>
<sequence>MRIRILGPLQVRAGDGRPVEVGGTRLRLLLIRLALDPGRLVTAERLIDDLWDGEPPVDPAGALQSLVARLRRALGEDRGLIASHPAGYRLDLPPDTVDAEAFERAGAEARAALSAGEPARAVAVLDEALALWRGTPLADAAGAAFAAAPAARLEELRLSMVEDRIDAALAAGVPVPVAEVEASAAAHPTRERLQARLMRVLCAAGRRADALEAYERVRHALADGLGVDPGPELRGAHRAALREEAASRPGALPARSTRFIGRDRELTGVRAALEDARLVTLTGFGGTGKTRLAVEVADGWPEPVRMVELGAVTAPGGVAPAVMSAVDDGEAGAFGAFASADPLDRLVAALAGRRLLLLLDNCEHIVDAAAELAERLLAAAPEVRILATSREPLAIAGESLYPVAPLGLPEPGTDPRQAPAVSLFADRAAAVRPGFAVTDDIVRVCRELDGIPLAIELAAARLRSLTADQLAERIGDRFRLLDHGRRSALPRHRTLRAVVDWSWDLLDEAEQALLRRMSVFVGGADAGAVRRVCAPGGDVVEALAGLVDKSLVIAVADGTSVRYRLLETVREYAAGRLEEAGETAAVTRAHGAYYLELAETAEPLLRGRDQLVWLARLDADQGNLDAALGQAVASGLAETALRMVVARVWPWVLRGGWRQVGEWASRVLDAAGPEPPPGCETAHAICVLIASSDGAPFGVRQVTPALGRALRVIERSDHPAAFAAWALAGGHAGEAPGDRLGALVERFGGHADPWLRAMTRLVEGIVEFEWTAGGAARAEAHVRAALDLFDEVGDRWGQAFCLYELALILANRGSWADAASALERARARAAEIGAVEEIPAPMMLLVQLGQARARAGDHTGARTDLERALTAADRGGDALGRARVRGALGELALLGGDLDEAARWLRDALAIAPERAPAQFVALLRGVLARAETARGDSGAARVLHAEALGLMAGTGDDVARATAVEHAAAWCLDQGDAECAATVLSAARTLRGIDETDDPWIRELLGRCAAALGEARLHAAWERGRVLSRPEDLLLQAMERR</sequence>
<dbReference type="Pfam" id="PF13424">
    <property type="entry name" value="TPR_12"/>
    <property type="match status" value="1"/>
</dbReference>
<dbReference type="PROSITE" id="PS51755">
    <property type="entry name" value="OMPR_PHOB"/>
    <property type="match status" value="1"/>
</dbReference>
<reference evidence="7" key="1">
    <citation type="journal article" date="2019" name="Int. J. Syst. Evol. Microbiol.">
        <title>The Global Catalogue of Microorganisms (GCM) 10K type strain sequencing project: providing services to taxonomists for standard genome sequencing and annotation.</title>
        <authorList>
            <consortium name="The Broad Institute Genomics Platform"/>
            <consortium name="The Broad Institute Genome Sequencing Center for Infectious Disease"/>
            <person name="Wu L."/>
            <person name="Ma J."/>
        </authorList>
    </citation>
    <scope>NUCLEOTIDE SEQUENCE [LARGE SCALE GENOMIC DNA]</scope>
    <source>
        <strain evidence="7">JCM 17939</strain>
    </source>
</reference>
<dbReference type="InterPro" id="IPR011990">
    <property type="entry name" value="TPR-like_helical_dom_sf"/>
</dbReference>
<dbReference type="Pfam" id="PF00486">
    <property type="entry name" value="Trans_reg_C"/>
    <property type="match status" value="1"/>
</dbReference>
<evidence type="ECO:0000256" key="4">
    <source>
        <dbReference type="PROSITE-ProRule" id="PRU01091"/>
    </source>
</evidence>
<dbReference type="InterPro" id="IPR005158">
    <property type="entry name" value="BTAD"/>
</dbReference>
<dbReference type="InterPro" id="IPR001867">
    <property type="entry name" value="OmpR/PhoB-type_DNA-bd"/>
</dbReference>
<dbReference type="PRINTS" id="PR00364">
    <property type="entry name" value="DISEASERSIST"/>
</dbReference>
<keyword evidence="7" id="KW-1185">Reference proteome</keyword>
<dbReference type="Pfam" id="PF03704">
    <property type="entry name" value="BTAD"/>
    <property type="match status" value="1"/>
</dbReference>
<feature type="DNA-binding region" description="OmpR/PhoB-type" evidence="4">
    <location>
        <begin position="1"/>
        <end position="92"/>
    </location>
</feature>
<dbReference type="CDD" id="cd15831">
    <property type="entry name" value="BTAD"/>
    <property type="match status" value="1"/>
</dbReference>
<organism evidence="6 7">
    <name type="scientific">Actinoallomurus vinaceus</name>
    <dbReference type="NCBI Taxonomy" id="1080074"/>
    <lineage>
        <taxon>Bacteria</taxon>
        <taxon>Bacillati</taxon>
        <taxon>Actinomycetota</taxon>
        <taxon>Actinomycetes</taxon>
        <taxon>Streptosporangiales</taxon>
        <taxon>Thermomonosporaceae</taxon>
        <taxon>Actinoallomurus</taxon>
    </lineage>
</organism>
<dbReference type="InterPro" id="IPR019734">
    <property type="entry name" value="TPR_rpt"/>
</dbReference>
<evidence type="ECO:0000259" key="5">
    <source>
        <dbReference type="PROSITE" id="PS51755"/>
    </source>
</evidence>
<name>A0ABP8UNC9_9ACTN</name>
<evidence type="ECO:0000256" key="2">
    <source>
        <dbReference type="ARBA" id="ARBA00023125"/>
    </source>
</evidence>
<evidence type="ECO:0000256" key="3">
    <source>
        <dbReference type="PROSITE-ProRule" id="PRU00339"/>
    </source>
</evidence>
<feature type="repeat" description="TPR" evidence="3">
    <location>
        <begin position="882"/>
        <end position="915"/>
    </location>
</feature>
<dbReference type="SUPFAM" id="SSF48452">
    <property type="entry name" value="TPR-like"/>
    <property type="match status" value="2"/>
</dbReference>
<dbReference type="RefSeq" id="WP_345439271.1">
    <property type="nucleotide sequence ID" value="NZ_BAABHK010000017.1"/>
</dbReference>
<dbReference type="EMBL" id="BAABHK010000017">
    <property type="protein sequence ID" value="GAA4636286.1"/>
    <property type="molecule type" value="Genomic_DNA"/>
</dbReference>
<keyword evidence="3" id="KW-0802">TPR repeat</keyword>
<comment type="similarity">
    <text evidence="1">Belongs to the AfsR/DnrI/RedD regulatory family.</text>
</comment>
<dbReference type="Proteomes" id="UP001501442">
    <property type="component" value="Unassembled WGS sequence"/>
</dbReference>
<gene>
    <name evidence="6" type="ORF">GCM10023196_085440</name>
</gene>
<dbReference type="Pfam" id="PF25872">
    <property type="entry name" value="HTH_77"/>
    <property type="match status" value="1"/>
</dbReference>
<evidence type="ECO:0000256" key="1">
    <source>
        <dbReference type="ARBA" id="ARBA00005820"/>
    </source>
</evidence>
<dbReference type="SUPFAM" id="SSF46894">
    <property type="entry name" value="C-terminal effector domain of the bipartite response regulators"/>
    <property type="match status" value="1"/>
</dbReference>
<protein>
    <submittedName>
        <fullName evidence="6">BTAD domain-containing putative transcriptional regulator</fullName>
    </submittedName>
</protein>
<dbReference type="PROSITE" id="PS50005">
    <property type="entry name" value="TPR"/>
    <property type="match status" value="1"/>
</dbReference>
<accession>A0ABP8UNC9</accession>
<dbReference type="SMART" id="SM00862">
    <property type="entry name" value="Trans_reg_C"/>
    <property type="match status" value="1"/>
</dbReference>
<dbReference type="SMART" id="SM00028">
    <property type="entry name" value="TPR"/>
    <property type="match status" value="3"/>
</dbReference>
<dbReference type="InterPro" id="IPR058852">
    <property type="entry name" value="HTH_77"/>
</dbReference>
<dbReference type="SUPFAM" id="SSF52540">
    <property type="entry name" value="P-loop containing nucleoside triphosphate hydrolases"/>
    <property type="match status" value="1"/>
</dbReference>
<keyword evidence="2 4" id="KW-0238">DNA-binding</keyword>
<dbReference type="InterPro" id="IPR016032">
    <property type="entry name" value="Sig_transdc_resp-reg_C-effctor"/>
</dbReference>
<evidence type="ECO:0000313" key="6">
    <source>
        <dbReference type="EMBL" id="GAA4636286.1"/>
    </source>
</evidence>
<dbReference type="InterPro" id="IPR027417">
    <property type="entry name" value="P-loop_NTPase"/>
</dbReference>
<dbReference type="PANTHER" id="PTHR47691:SF3">
    <property type="entry name" value="HTH-TYPE TRANSCRIPTIONAL REGULATOR RV0890C-RELATED"/>
    <property type="match status" value="1"/>
</dbReference>
<dbReference type="PANTHER" id="PTHR47691">
    <property type="entry name" value="REGULATOR-RELATED"/>
    <property type="match status" value="1"/>
</dbReference>
<feature type="domain" description="OmpR/PhoB-type" evidence="5">
    <location>
        <begin position="1"/>
        <end position="92"/>
    </location>
</feature>
<proteinExistence type="inferred from homology"/>